<accession>A0AAU9DJI3</accession>
<dbReference type="KEGG" id="xap:XA3_10770"/>
<sequence length="60" mass="6828">MFGHFFSNKSHVNSKYCNQKGLTKGMRARKTVWIATPMSMRSVTFTSSISSSDRPIKMPK</sequence>
<keyword evidence="2" id="KW-1185">Reference proteome</keyword>
<evidence type="ECO:0000313" key="1">
    <source>
        <dbReference type="EMBL" id="BDR58636.1"/>
    </source>
</evidence>
<gene>
    <name evidence="1" type="ORF">XA3_10770</name>
</gene>
<evidence type="ECO:0000313" key="2">
    <source>
        <dbReference type="Proteomes" id="UP001321861"/>
    </source>
</evidence>
<name>A0AAU9DJI3_9LACO</name>
<dbReference type="AlphaFoldDB" id="A0AAU9DJI3"/>
<proteinExistence type="predicted"/>
<reference evidence="1 2" key="1">
    <citation type="journal article" date="2023" name="Microbiol. Spectr.">
        <title>Symbiosis of Carpenter Bees with Uncharacterized Lactic Acid Bacteria Showing NAD Auxotrophy.</title>
        <authorList>
            <person name="Kawasaki S."/>
            <person name="Ozawa K."/>
            <person name="Mori T."/>
            <person name="Yamamoto A."/>
            <person name="Ito M."/>
            <person name="Ohkuma M."/>
            <person name="Sakamoto M."/>
            <person name="Matsutani M."/>
        </authorList>
    </citation>
    <scope>NUCLEOTIDE SEQUENCE [LARGE SCALE GENOMIC DNA]</scope>
    <source>
        <strain evidence="1 2">XA3</strain>
    </source>
</reference>
<organism evidence="1 2">
    <name type="scientific">Xylocopilactobacillus apicola</name>
    <dbReference type="NCBI Taxonomy" id="2932184"/>
    <lineage>
        <taxon>Bacteria</taxon>
        <taxon>Bacillati</taxon>
        <taxon>Bacillota</taxon>
        <taxon>Bacilli</taxon>
        <taxon>Lactobacillales</taxon>
        <taxon>Lactobacillaceae</taxon>
        <taxon>Xylocopilactobacillus</taxon>
    </lineage>
</organism>
<dbReference type="Proteomes" id="UP001321861">
    <property type="component" value="Chromosome"/>
</dbReference>
<protein>
    <submittedName>
        <fullName evidence="1">Uncharacterized protein</fullName>
    </submittedName>
</protein>
<dbReference type="EMBL" id="AP026802">
    <property type="protein sequence ID" value="BDR58636.1"/>
    <property type="molecule type" value="Genomic_DNA"/>
</dbReference>